<proteinExistence type="predicted"/>
<evidence type="ECO:0000256" key="1">
    <source>
        <dbReference type="SAM" id="SignalP"/>
    </source>
</evidence>
<organism evidence="2 3">
    <name type="scientific">Flavobacterium bizetiae</name>
    <dbReference type="NCBI Taxonomy" id="2704140"/>
    <lineage>
        <taxon>Bacteria</taxon>
        <taxon>Pseudomonadati</taxon>
        <taxon>Bacteroidota</taxon>
        <taxon>Flavobacteriia</taxon>
        <taxon>Flavobacteriales</taxon>
        <taxon>Flavobacteriaceae</taxon>
        <taxon>Flavobacterium</taxon>
    </lineage>
</organism>
<keyword evidence="1" id="KW-0732">Signal</keyword>
<gene>
    <name evidence="2" type="ORF">FLA105534_04099</name>
</gene>
<dbReference type="EMBL" id="CADCSU010000151">
    <property type="protein sequence ID" value="CAA9202478.1"/>
    <property type="molecule type" value="Genomic_DNA"/>
</dbReference>
<dbReference type="RefSeq" id="WP_173972620.1">
    <property type="nucleotide sequence ID" value="NZ_CADCSU010000151.1"/>
</dbReference>
<reference evidence="2 3" key="1">
    <citation type="submission" date="2020-02" db="EMBL/GenBank/DDBJ databases">
        <authorList>
            <person name="Criscuolo A."/>
        </authorList>
    </citation>
    <scope>NUCLEOTIDE SEQUENCE [LARGE SCALE GENOMIC DNA]</scope>
    <source>
        <strain evidence="2">CIP105534</strain>
    </source>
</reference>
<keyword evidence="3" id="KW-1185">Reference proteome</keyword>
<protein>
    <submittedName>
        <fullName evidence="2">Uncharacterized protein</fullName>
    </submittedName>
</protein>
<evidence type="ECO:0000313" key="2">
    <source>
        <dbReference type="EMBL" id="CAA9202478.1"/>
    </source>
</evidence>
<feature type="signal peptide" evidence="1">
    <location>
        <begin position="1"/>
        <end position="16"/>
    </location>
</feature>
<feature type="chain" id="PRO_5026937377" evidence="1">
    <location>
        <begin position="17"/>
        <end position="178"/>
    </location>
</feature>
<name>A0A6J4GUC3_9FLAO</name>
<sequence length="178" mass="20313">MRKLLFILLISSFVSAQNVAKDTLLSANQPASILKIGKTKIYIIQNKEKQTPYVLQKDGSFVSKGVPFVTIAIDKKYSGDTNEVIKALFLNQNDVKGETHKEIVKSGETDVFISTIKLIKEKRLGLNVTYPLSDRFINMNFWVNYLDDKDADEKYDAIKDIIQNGIIVLENYYQTRKI</sequence>
<dbReference type="AlphaFoldDB" id="A0A6J4GUC3"/>
<dbReference type="Proteomes" id="UP000479938">
    <property type="component" value="Unassembled WGS sequence"/>
</dbReference>
<accession>A0A6J4GUC3</accession>
<evidence type="ECO:0000313" key="3">
    <source>
        <dbReference type="Proteomes" id="UP000479938"/>
    </source>
</evidence>